<keyword evidence="3" id="KW-1185">Reference proteome</keyword>
<accession>A0ABX4BMC9</accession>
<reference evidence="2 3" key="1">
    <citation type="submission" date="2016-11" db="EMBL/GenBank/DDBJ databases">
        <title>Whole genomes of Flavobacteriaceae.</title>
        <authorList>
            <person name="Stine C."/>
            <person name="Li C."/>
            <person name="Tadesse D."/>
        </authorList>
    </citation>
    <scope>NUCLEOTIDE SEQUENCE [LARGE SCALE GENOMIC DNA]</scope>
    <source>
        <strain evidence="2 3">DSM 15937</strain>
    </source>
</reference>
<gene>
    <name evidence="2" type="ORF">B0A65_17795</name>
</gene>
<evidence type="ECO:0000256" key="1">
    <source>
        <dbReference type="SAM" id="SignalP"/>
    </source>
</evidence>
<dbReference type="EMBL" id="MUGV01000033">
    <property type="protein sequence ID" value="OXA76791.1"/>
    <property type="molecule type" value="Genomic_DNA"/>
</dbReference>
<feature type="chain" id="PRO_5047505666" evidence="1">
    <location>
        <begin position="19"/>
        <end position="377"/>
    </location>
</feature>
<proteinExistence type="predicted"/>
<comment type="caution">
    <text evidence="2">The sequence shown here is derived from an EMBL/GenBank/DDBJ whole genome shotgun (WGS) entry which is preliminary data.</text>
</comment>
<evidence type="ECO:0000313" key="2">
    <source>
        <dbReference type="EMBL" id="OXA76791.1"/>
    </source>
</evidence>
<dbReference type="Proteomes" id="UP000198382">
    <property type="component" value="Unassembled WGS sequence"/>
</dbReference>
<protein>
    <submittedName>
        <fullName evidence="2">Uncharacterized protein</fullName>
    </submittedName>
</protein>
<evidence type="ECO:0000313" key="3">
    <source>
        <dbReference type="Proteomes" id="UP000198382"/>
    </source>
</evidence>
<dbReference type="RefSeq" id="WP_074662421.1">
    <property type="nucleotide sequence ID" value="NZ_MUGV01000033.1"/>
</dbReference>
<feature type="signal peptide" evidence="1">
    <location>
        <begin position="1"/>
        <end position="18"/>
    </location>
</feature>
<organism evidence="2 3">
    <name type="scientific">Flavobacterium frigidimaris</name>
    <dbReference type="NCBI Taxonomy" id="262320"/>
    <lineage>
        <taxon>Bacteria</taxon>
        <taxon>Pseudomonadati</taxon>
        <taxon>Bacteroidota</taxon>
        <taxon>Flavobacteriia</taxon>
        <taxon>Flavobacteriales</taxon>
        <taxon>Flavobacteriaceae</taxon>
        <taxon>Flavobacterium</taxon>
    </lineage>
</organism>
<name>A0ABX4BMC9_FLAFR</name>
<keyword evidence="1" id="KW-0732">Signal</keyword>
<sequence length="377" mass="42602">MKKITLLCFSLFSVASFAQKVDLDRFYFNVSYQDLPKTIVPLEQRTYATNIITDGPISVQFPSAKVLNNQLNIYGWKKLTDNASVTVDLNLADFYEEGTTVETRKVEEKDKDGKVLRSYPMYTLVTTYRGKGYAVVTAPVVAKAPVAAAPVEAAPKPANRFLKSTNQEAPASDAGAASNTMKYNFSDQYTYRSAENANQSFLERENAKNRSVNLQNRLREYVENAIKSANTQLNYNFGFTPISFQEQLWIMDSKEEEGAIQKEAIEAVKVQFAGMRADQPIDKLTQDLQPLIEYFESLKTKYTEDNKGSKKIRYSAYYNLGKIYLYLDQPEKTIKEGEGLIANDYDKGDGKDLISSAKKLIDKFNAAQIRTRHNPSL</sequence>